<dbReference type="GO" id="GO:0005643">
    <property type="term" value="C:nuclear pore"/>
    <property type="evidence" value="ECO:0007669"/>
    <property type="project" value="UniProtKB-SubCell"/>
</dbReference>
<dbReference type="FunFam" id="4.10.1060.10:FF:000001">
    <property type="entry name" value="Nuclear pore complex protein Nup153"/>
    <property type="match status" value="1"/>
</dbReference>
<comment type="cofactor">
    <cofactor evidence="1">
        <name>Zn(2+)</name>
        <dbReference type="ChEBI" id="CHEBI:29105"/>
    </cofactor>
</comment>
<dbReference type="Pfam" id="PF00641">
    <property type="entry name" value="Zn_ribbon_RanBP"/>
    <property type="match status" value="2"/>
</dbReference>
<evidence type="ECO:0000256" key="18">
    <source>
        <dbReference type="ARBA" id="ARBA00078197"/>
    </source>
</evidence>
<dbReference type="GeneID" id="105316794"/>
<dbReference type="GO" id="GO:0031965">
    <property type="term" value="C:nuclear membrane"/>
    <property type="evidence" value="ECO:0007669"/>
    <property type="project" value="UniProtKB-SubCell"/>
</dbReference>
<evidence type="ECO:0000256" key="4">
    <source>
        <dbReference type="ARBA" id="ARBA00022448"/>
    </source>
</evidence>
<feature type="compositionally biased region" description="Low complexity" evidence="21">
    <location>
        <begin position="245"/>
        <end position="257"/>
    </location>
</feature>
<dbReference type="Proteomes" id="UP000007879">
    <property type="component" value="Unassembled WGS sequence"/>
</dbReference>
<dbReference type="PROSITE" id="PS50199">
    <property type="entry name" value="ZF_RANBP2_2"/>
    <property type="match status" value="3"/>
</dbReference>
<evidence type="ECO:0000256" key="5">
    <source>
        <dbReference type="ARBA" id="ARBA00022723"/>
    </source>
</evidence>
<evidence type="ECO:0000256" key="8">
    <source>
        <dbReference type="ARBA" id="ARBA00022816"/>
    </source>
</evidence>
<dbReference type="GO" id="GO:0006606">
    <property type="term" value="P:protein import into nucleus"/>
    <property type="evidence" value="ECO:0007669"/>
    <property type="project" value="TreeGrafter"/>
</dbReference>
<dbReference type="InterPro" id="IPR026054">
    <property type="entry name" value="Nucleoporin"/>
</dbReference>
<evidence type="ECO:0000256" key="13">
    <source>
        <dbReference type="ARBA" id="ARBA00023132"/>
    </source>
</evidence>
<dbReference type="SUPFAM" id="SSF90209">
    <property type="entry name" value="Ran binding protein zinc finger-like"/>
    <property type="match status" value="3"/>
</dbReference>
<keyword evidence="14" id="KW-0472">Membrane</keyword>
<dbReference type="SMART" id="SM00547">
    <property type="entry name" value="ZnF_RBZ"/>
    <property type="match status" value="3"/>
</dbReference>
<reference evidence="24" key="1">
    <citation type="journal article" date="2010" name="Nature">
        <title>The Amphimedon queenslandica genome and the evolution of animal complexity.</title>
        <authorList>
            <person name="Srivastava M."/>
            <person name="Simakov O."/>
            <person name="Chapman J."/>
            <person name="Fahey B."/>
            <person name="Gauthier M.E."/>
            <person name="Mitros T."/>
            <person name="Richards G.S."/>
            <person name="Conaco C."/>
            <person name="Dacre M."/>
            <person name="Hellsten U."/>
            <person name="Larroux C."/>
            <person name="Putnam N.H."/>
            <person name="Stanke M."/>
            <person name="Adamska M."/>
            <person name="Darling A."/>
            <person name="Degnan S.M."/>
            <person name="Oakley T.H."/>
            <person name="Plachetzki D.C."/>
            <person name="Zhai Y."/>
            <person name="Adamski M."/>
            <person name="Calcino A."/>
            <person name="Cummins S.F."/>
            <person name="Goodstein D.M."/>
            <person name="Harris C."/>
            <person name="Jackson D.J."/>
            <person name="Leys S.P."/>
            <person name="Shu S."/>
            <person name="Woodcroft B.J."/>
            <person name="Vervoort M."/>
            <person name="Kosik K.S."/>
            <person name="Manning G."/>
            <person name="Degnan B.M."/>
            <person name="Rokhsar D.S."/>
        </authorList>
    </citation>
    <scope>NUCLEOTIDE SEQUENCE [LARGE SCALE GENOMIC DNA]</scope>
</reference>
<evidence type="ECO:0000256" key="17">
    <source>
        <dbReference type="ARBA" id="ARBA00068609"/>
    </source>
</evidence>
<dbReference type="GO" id="GO:0008139">
    <property type="term" value="F:nuclear localization sequence binding"/>
    <property type="evidence" value="ECO:0007669"/>
    <property type="project" value="TreeGrafter"/>
</dbReference>
<feature type="compositionally biased region" description="Polar residues" evidence="21">
    <location>
        <begin position="114"/>
        <end position="127"/>
    </location>
</feature>
<feature type="region of interest" description="Disordered" evidence="21">
    <location>
        <begin position="1"/>
        <end position="24"/>
    </location>
</feature>
<keyword evidence="9" id="KW-0862">Zinc</keyword>
<comment type="subcellular location">
    <subcellularLocation>
        <location evidence="2">Nucleus membrane</location>
    </subcellularLocation>
    <subcellularLocation>
        <location evidence="3">Nucleus</location>
        <location evidence="3">Nuclear pore complex</location>
    </subcellularLocation>
</comment>
<feature type="compositionally biased region" description="Basic and acidic residues" evidence="21">
    <location>
        <begin position="104"/>
        <end position="113"/>
    </location>
</feature>
<proteinExistence type="inferred from homology"/>
<comment type="similarity">
    <text evidence="16">Belongs to the NUP153 family.</text>
</comment>
<feature type="compositionally biased region" description="Polar residues" evidence="21">
    <location>
        <begin position="1105"/>
        <end position="1124"/>
    </location>
</feature>
<dbReference type="EnsemblMetazoa" id="XM_019993409.1">
    <property type="protein sequence ID" value="XP_019848968.1"/>
    <property type="gene ID" value="LOC105316794"/>
</dbReference>
<evidence type="ECO:0000256" key="9">
    <source>
        <dbReference type="ARBA" id="ARBA00022833"/>
    </source>
</evidence>
<name>A0AAN0IWZ6_AMPQE</name>
<dbReference type="GO" id="GO:0006405">
    <property type="term" value="P:RNA export from nucleus"/>
    <property type="evidence" value="ECO:0007669"/>
    <property type="project" value="TreeGrafter"/>
</dbReference>
<evidence type="ECO:0000313" key="23">
    <source>
        <dbReference type="EnsemblMetazoa" id="XP_019848968.1"/>
    </source>
</evidence>
<evidence type="ECO:0000256" key="16">
    <source>
        <dbReference type="ARBA" id="ARBA00060842"/>
    </source>
</evidence>
<dbReference type="GO" id="GO:0003677">
    <property type="term" value="F:DNA binding"/>
    <property type="evidence" value="ECO:0007669"/>
    <property type="project" value="UniProtKB-KW"/>
</dbReference>
<feature type="region of interest" description="Disordered" evidence="21">
    <location>
        <begin position="39"/>
        <end position="207"/>
    </location>
</feature>
<keyword evidence="10" id="KW-0653">Protein transport</keyword>
<dbReference type="InterPro" id="IPR001876">
    <property type="entry name" value="Znf_RanBP2"/>
</dbReference>
<dbReference type="AlphaFoldDB" id="A0AAN0IWZ6"/>
<evidence type="ECO:0000256" key="2">
    <source>
        <dbReference type="ARBA" id="ARBA00004126"/>
    </source>
</evidence>
<dbReference type="GO" id="GO:0051028">
    <property type="term" value="P:mRNA transport"/>
    <property type="evidence" value="ECO:0007669"/>
    <property type="project" value="UniProtKB-KW"/>
</dbReference>
<evidence type="ECO:0000256" key="21">
    <source>
        <dbReference type="SAM" id="MobiDB-lite"/>
    </source>
</evidence>
<dbReference type="PANTHER" id="PTHR23193">
    <property type="entry name" value="NUCLEAR PORE COMPLEX PROTEIN NUP"/>
    <property type="match status" value="1"/>
</dbReference>
<dbReference type="RefSeq" id="XP_019848968.1">
    <property type="nucleotide sequence ID" value="XM_019993409.1"/>
</dbReference>
<dbReference type="GO" id="GO:0008270">
    <property type="term" value="F:zinc ion binding"/>
    <property type="evidence" value="ECO:0007669"/>
    <property type="project" value="UniProtKB-KW"/>
</dbReference>
<evidence type="ECO:0000256" key="7">
    <source>
        <dbReference type="ARBA" id="ARBA00022771"/>
    </source>
</evidence>
<feature type="region of interest" description="Disordered" evidence="21">
    <location>
        <begin position="1094"/>
        <end position="1124"/>
    </location>
</feature>
<keyword evidence="6" id="KW-0677">Repeat</keyword>
<feature type="region of interest" description="Disordered" evidence="21">
    <location>
        <begin position="315"/>
        <end position="497"/>
    </location>
</feature>
<feature type="region of interest" description="Disordered" evidence="21">
    <location>
        <begin position="546"/>
        <end position="576"/>
    </location>
</feature>
<evidence type="ECO:0000256" key="3">
    <source>
        <dbReference type="ARBA" id="ARBA00004567"/>
    </source>
</evidence>
<dbReference type="InterPro" id="IPR036443">
    <property type="entry name" value="Znf_RanBP2_sf"/>
</dbReference>
<feature type="domain" description="RanBP2-type" evidence="22">
    <location>
        <begin position="639"/>
        <end position="668"/>
    </location>
</feature>
<keyword evidence="12" id="KW-0238">DNA-binding</keyword>
<keyword evidence="11" id="KW-0811">Translocation</keyword>
<keyword evidence="4" id="KW-0813">Transport</keyword>
<dbReference type="GO" id="GO:0017056">
    <property type="term" value="F:structural constituent of nuclear pore"/>
    <property type="evidence" value="ECO:0007669"/>
    <property type="project" value="TreeGrafter"/>
</dbReference>
<protein>
    <recommendedName>
        <fullName evidence="17">Nuclear pore complex protein Nup153</fullName>
    </recommendedName>
    <alternativeName>
        <fullName evidence="19">153 kDa nucleoporin</fullName>
    </alternativeName>
    <alternativeName>
        <fullName evidence="18">Nucleoporin Nup153</fullName>
    </alternativeName>
</protein>
<evidence type="ECO:0000256" key="11">
    <source>
        <dbReference type="ARBA" id="ARBA00023010"/>
    </source>
</evidence>
<keyword evidence="5" id="KW-0479">Metal-binding</keyword>
<dbReference type="PROSITE" id="PS01358">
    <property type="entry name" value="ZF_RANBP2_1"/>
    <property type="match status" value="2"/>
</dbReference>
<feature type="domain" description="RanBP2-type" evidence="22">
    <location>
        <begin position="863"/>
        <end position="893"/>
    </location>
</feature>
<keyword evidence="8" id="KW-0509">mRNA transport</keyword>
<dbReference type="Gene3D" id="4.10.1060.10">
    <property type="entry name" value="Zinc finger, RanBP2-type"/>
    <property type="match status" value="3"/>
</dbReference>
<feature type="compositionally biased region" description="Polar residues" evidence="21">
    <location>
        <begin position="478"/>
        <end position="497"/>
    </location>
</feature>
<keyword evidence="24" id="KW-1185">Reference proteome</keyword>
<evidence type="ECO:0000256" key="19">
    <source>
        <dbReference type="ARBA" id="ARBA00079437"/>
    </source>
</evidence>
<keyword evidence="15" id="KW-0539">Nucleus</keyword>
<sequence length="1183" mass="121460">MKSASQRSTKHHTSTPYDRPKPKGFVQTVKDWFTPSKWTKEVSSPLPNRTLPDHTPWPGTPHPIQGRQLDVRGVTHPLTPPSFDEFNEEPAEIKKNESPVLVSNKEERMEESSARSGSNTPLANTSVPLPYIAQNGLDPPPPTTCAPTTTYSHGSHYPHRGVRIKQRERDVPASSPYVSPSPGPLRTSDVGHATPKSAISSVPSRGHPSFSLSAFNTPVNTAALTNLSLSRSPFTSSFYTGRTSYGGASSSGRPSSSPLFRKRTRNETSPTSVQVGPVKRAVKPHPHTSQFPVGGASHTALKILDTLQSLSTPLQDARKLPLRATPAKKQRIEGPSTSSSATSPPPPVSSLSAPPTHAKLSKVRQPVVHAVASPPTPPPSHGKEKVLIDLTISPKEVKKTQAPPPTPPPSSSKSSTGKIRATKHTTHYSSKSRDGEGEEVYNTSELPPPIPLLLHKSGPLPSIDIPFLTPLTKEPKVPTTTSNLTRSPFSSMTTASSYSFTSPEMALRSEPRQHATPISPINSSLFQFSDPLPVLVGSTSSGATRPPLTASGSLSFKAQPVSLPPPSSVSPAPPTLSKPVGSLVDALKKPEYQIENIRKEAKQKSVLPPSITSPPVGGETKGFSVPSLKPLKDVPLIVPTSNWSCDSCWVSNKSDTNKCVACGASQPSGIKKKAVAFSTPSVTDAPSGGLKFPSGGSLTSTSGGLKLPTGGSLTSTSGGLKLPAGGSLTSTSGALKLPSGNLTGGVKLPQGGNVMLAPSSGIFSSSGPPPASTSTSIASSSGSGFKLSSGGLSGNVQLSTLITSNTKPTAMPLSSLAPPTSNWECPVCMISNTKDSDTCVACGAKRSSDTSTDNKGSGTGFLKPGGKWECPTCMLHNDPSKDSCPACETPRPGATAKTSQTSLNSSVKPVQFGDGGGMKLGGGLLLTGAAGGGLKLGGGGLNIFGGISSQSQSVSTNNTNTSQSVTLGVTTQSTTTTSSQTNVSVSSFISTNVTTGSSPLSSSSLPTAPSLLPPTATKPSLFGQSLVTAAPSPLSTASSATPSLSLGGTVSLSSGLTSTVGAPLFMQSQQPVSGPSTTFTLPKSDFNKGALSGLKFETPPPPVLTTASSEGSTQSQPISVTPSSGFSTLPTTSVGASLFQSFLTPPASAPASTATVFGKPPGGGDGQKLLFGVPSQGLLLCTC</sequence>
<evidence type="ECO:0000256" key="15">
    <source>
        <dbReference type="ARBA" id="ARBA00023242"/>
    </source>
</evidence>
<evidence type="ECO:0000256" key="12">
    <source>
        <dbReference type="ARBA" id="ARBA00023125"/>
    </source>
</evidence>
<accession>A0AAN0IWZ6</accession>
<feature type="compositionally biased region" description="Pro residues" evidence="21">
    <location>
        <begin position="562"/>
        <end position="576"/>
    </location>
</feature>
<keyword evidence="7 20" id="KW-0863">Zinc-finger</keyword>
<evidence type="ECO:0000256" key="10">
    <source>
        <dbReference type="ARBA" id="ARBA00022927"/>
    </source>
</evidence>
<organism evidence="23 24">
    <name type="scientific">Amphimedon queenslandica</name>
    <name type="common">Sponge</name>
    <dbReference type="NCBI Taxonomy" id="400682"/>
    <lineage>
        <taxon>Eukaryota</taxon>
        <taxon>Metazoa</taxon>
        <taxon>Porifera</taxon>
        <taxon>Demospongiae</taxon>
        <taxon>Heteroscleromorpha</taxon>
        <taxon>Haplosclerida</taxon>
        <taxon>Niphatidae</taxon>
        <taxon>Amphimedon</taxon>
    </lineage>
</organism>
<keyword evidence="13" id="KW-0906">Nuclear pore complex</keyword>
<reference evidence="23" key="2">
    <citation type="submission" date="2024-06" db="UniProtKB">
        <authorList>
            <consortium name="EnsemblMetazoa"/>
        </authorList>
    </citation>
    <scope>IDENTIFICATION</scope>
</reference>
<evidence type="ECO:0000256" key="6">
    <source>
        <dbReference type="ARBA" id="ARBA00022737"/>
    </source>
</evidence>
<dbReference type="KEGG" id="aqu:105316794"/>
<feature type="region of interest" description="Disordered" evidence="21">
    <location>
        <begin position="243"/>
        <end position="294"/>
    </location>
</feature>
<evidence type="ECO:0000256" key="1">
    <source>
        <dbReference type="ARBA" id="ARBA00001947"/>
    </source>
</evidence>
<evidence type="ECO:0000259" key="22">
    <source>
        <dbReference type="PROSITE" id="PS50199"/>
    </source>
</evidence>
<evidence type="ECO:0000256" key="20">
    <source>
        <dbReference type="PROSITE-ProRule" id="PRU00322"/>
    </source>
</evidence>
<feature type="domain" description="RanBP2-type" evidence="22">
    <location>
        <begin position="819"/>
        <end position="848"/>
    </location>
</feature>
<evidence type="ECO:0000313" key="24">
    <source>
        <dbReference type="Proteomes" id="UP000007879"/>
    </source>
</evidence>
<evidence type="ECO:0000256" key="14">
    <source>
        <dbReference type="ARBA" id="ARBA00023136"/>
    </source>
</evidence>
<dbReference type="PANTHER" id="PTHR23193:SF23">
    <property type="entry name" value="NUCLEAR PORE COMPLEX PROTEIN NUP153"/>
    <property type="match status" value="1"/>
</dbReference>